<feature type="transmembrane region" description="Helical" evidence="1">
    <location>
        <begin position="363"/>
        <end position="383"/>
    </location>
</feature>
<feature type="transmembrane region" description="Helical" evidence="1">
    <location>
        <begin position="157"/>
        <end position="177"/>
    </location>
</feature>
<keyword evidence="1" id="KW-1133">Transmembrane helix</keyword>
<keyword evidence="1" id="KW-0472">Membrane</keyword>
<gene>
    <name evidence="2" type="ORF">DDF67_18180</name>
</gene>
<proteinExistence type="predicted"/>
<dbReference type="AlphaFoldDB" id="A0A2T9JNK3"/>
<dbReference type="RefSeq" id="WP_109102264.1">
    <property type="nucleotide sequence ID" value="NZ_QDKQ01000061.1"/>
</dbReference>
<feature type="transmembrane region" description="Helical" evidence="1">
    <location>
        <begin position="19"/>
        <end position="36"/>
    </location>
</feature>
<organism evidence="2 3">
    <name type="scientific">Caulobacter endophyticus</name>
    <dbReference type="NCBI Taxonomy" id="2172652"/>
    <lineage>
        <taxon>Bacteria</taxon>
        <taxon>Pseudomonadati</taxon>
        <taxon>Pseudomonadota</taxon>
        <taxon>Alphaproteobacteria</taxon>
        <taxon>Caulobacterales</taxon>
        <taxon>Caulobacteraceae</taxon>
        <taxon>Caulobacter</taxon>
    </lineage>
</organism>
<comment type="caution">
    <text evidence="2">The sequence shown here is derived from an EMBL/GenBank/DDBJ whole genome shotgun (WGS) entry which is preliminary data.</text>
</comment>
<evidence type="ECO:0000313" key="2">
    <source>
        <dbReference type="EMBL" id="PVM85273.1"/>
    </source>
</evidence>
<keyword evidence="1" id="KW-0812">Transmembrane</keyword>
<dbReference type="InterPro" id="IPR025291">
    <property type="entry name" value="DUF4153"/>
</dbReference>
<feature type="transmembrane region" description="Helical" evidence="1">
    <location>
        <begin position="293"/>
        <end position="318"/>
    </location>
</feature>
<dbReference type="Pfam" id="PF13687">
    <property type="entry name" value="DUF4153"/>
    <property type="match status" value="1"/>
</dbReference>
<feature type="transmembrane region" description="Helical" evidence="1">
    <location>
        <begin position="259"/>
        <end position="281"/>
    </location>
</feature>
<name>A0A2T9JNK3_9CAUL</name>
<feature type="transmembrane region" description="Helical" evidence="1">
    <location>
        <begin position="197"/>
        <end position="214"/>
    </location>
</feature>
<evidence type="ECO:0000313" key="3">
    <source>
        <dbReference type="Proteomes" id="UP000245073"/>
    </source>
</evidence>
<feature type="transmembrane region" description="Helical" evidence="1">
    <location>
        <begin position="330"/>
        <end position="351"/>
    </location>
</feature>
<protein>
    <submittedName>
        <fullName evidence="2">DUF4153 domain-containing protein</fullName>
    </submittedName>
</protein>
<keyword evidence="3" id="KW-1185">Reference proteome</keyword>
<accession>A0A2T9JNK3</accession>
<dbReference type="OrthoDB" id="7402611at2"/>
<feature type="transmembrane region" description="Helical" evidence="1">
    <location>
        <begin position="116"/>
        <end position="136"/>
    </location>
</feature>
<evidence type="ECO:0000256" key="1">
    <source>
        <dbReference type="SAM" id="Phobius"/>
    </source>
</evidence>
<reference evidence="2 3" key="1">
    <citation type="submission" date="2018-04" db="EMBL/GenBank/DDBJ databases">
        <title>The genome sequence of Caulobacter sp. 744.</title>
        <authorList>
            <person name="Gao J."/>
            <person name="Sun J."/>
        </authorList>
    </citation>
    <scope>NUCLEOTIDE SEQUENCE [LARGE SCALE GENOMIC DNA]</scope>
    <source>
        <strain evidence="2 3">774</strain>
    </source>
</reference>
<feature type="transmembrane region" description="Helical" evidence="1">
    <location>
        <begin position="48"/>
        <end position="68"/>
    </location>
</feature>
<sequence>MTDAAIETVDPKAVRRASLVRLATGLAQGLLLYGLYEAGERKAWPAIHPMLFAAIGLAVLYAPFVVLAGASSLRLRTLAVWKLGAVIVAAGLSAYDIWVATYYRHAGDYTRILPDPPVFCAIAAVLFIGHHLVQPADMERRPIARFATYFDVTWKHGVQLVLSLLFTGAFWLLLFLAAQLFKLIGIDAIQRLIEQEFFSFPATTVVFAAAVQLTDVRANLVRGVRTVSLTLLAWLLPLMALIAGGFLASLPFTGLAPLWATKAAAALLLVAAAFLIVLTNAAYQDGSERPAAVLAWAARAAGLLLAPITALAAYAVWLRVTQYGLTPERVIAAACVVVAAGYAIGYATAALRRGAWMKSLETTNIAMAFVAVGLLLALFSPVADPRRLSVGDQVRRLERGAVKAEAFDFLFLRFDSARFGREALDRLKANADPVVARRAREAGAMKERPYLRDPKPEPAARPPRITYYPKGEVPPKGFAEAMRSMGSDSNCLQAGATCEARLVDVTGDGAPEVLMTNRWALEVFSQSPTDGWRKIGVYTTPCEGFDFTAAVREGALEATVPAVRDLAGPSGTLRFLPELKTCPPKIEPVQKP</sequence>
<dbReference type="EMBL" id="QDKQ01000061">
    <property type="protein sequence ID" value="PVM85273.1"/>
    <property type="molecule type" value="Genomic_DNA"/>
</dbReference>
<dbReference type="Proteomes" id="UP000245073">
    <property type="component" value="Unassembled WGS sequence"/>
</dbReference>
<feature type="transmembrane region" description="Helical" evidence="1">
    <location>
        <begin position="226"/>
        <end position="247"/>
    </location>
</feature>
<feature type="transmembrane region" description="Helical" evidence="1">
    <location>
        <begin position="80"/>
        <end position="104"/>
    </location>
</feature>